<dbReference type="Pfam" id="PF13860">
    <property type="entry name" value="FlgD_ig"/>
    <property type="match status" value="1"/>
</dbReference>
<evidence type="ECO:0000256" key="1">
    <source>
        <dbReference type="ARBA" id="ARBA00010577"/>
    </source>
</evidence>
<keyword evidence="3 5" id="KW-1005">Bacterial flagellum biogenesis</keyword>
<dbReference type="RefSeq" id="WP_316682097.1">
    <property type="nucleotide sequence ID" value="NZ_CATZLL010000014.1"/>
</dbReference>
<evidence type="ECO:0000256" key="4">
    <source>
        <dbReference type="ARBA" id="ARBA00024746"/>
    </source>
</evidence>
<evidence type="ECO:0000256" key="6">
    <source>
        <dbReference type="SAM" id="MobiDB-lite"/>
    </source>
</evidence>
<dbReference type="Proteomes" id="UP001189757">
    <property type="component" value="Unassembled WGS sequence"/>
</dbReference>
<dbReference type="Gene3D" id="2.60.40.4070">
    <property type="match status" value="1"/>
</dbReference>
<dbReference type="EMBL" id="CATZLL010000014">
    <property type="protein sequence ID" value="CAJ0819401.1"/>
    <property type="molecule type" value="Genomic_DNA"/>
</dbReference>
<evidence type="ECO:0000259" key="7">
    <source>
        <dbReference type="Pfam" id="PF13860"/>
    </source>
</evidence>
<keyword evidence="9" id="KW-1185">Reference proteome</keyword>
<organism evidence="8 9">
    <name type="scientific">Ralstonia flaminis</name>
    <dbReference type="NCBI Taxonomy" id="3058597"/>
    <lineage>
        <taxon>Bacteria</taxon>
        <taxon>Pseudomonadati</taxon>
        <taxon>Pseudomonadota</taxon>
        <taxon>Betaproteobacteria</taxon>
        <taxon>Burkholderiales</taxon>
        <taxon>Burkholderiaceae</taxon>
        <taxon>Ralstonia</taxon>
    </lineage>
</organism>
<comment type="function">
    <text evidence="4 5">Required for flagellar hook formation. May act as a scaffolding protein.</text>
</comment>
<dbReference type="InterPro" id="IPR025965">
    <property type="entry name" value="FlgD/Vpr_Ig-like"/>
</dbReference>
<feature type="region of interest" description="Disordered" evidence="6">
    <location>
        <begin position="1"/>
        <end position="26"/>
    </location>
</feature>
<feature type="compositionally biased region" description="Low complexity" evidence="6">
    <location>
        <begin position="1"/>
        <end position="13"/>
    </location>
</feature>
<feature type="domain" description="FlgD/Vpr Ig-like" evidence="7">
    <location>
        <begin position="108"/>
        <end position="177"/>
    </location>
</feature>
<accession>A0ABM9K8A4</accession>
<proteinExistence type="inferred from homology"/>
<gene>
    <name evidence="8" type="ORF">LMG18101_03935</name>
</gene>
<reference evidence="8 9" key="1">
    <citation type="submission" date="2023-07" db="EMBL/GenBank/DDBJ databases">
        <authorList>
            <person name="Peeters C."/>
        </authorList>
    </citation>
    <scope>NUCLEOTIDE SEQUENCE [LARGE SCALE GENOMIC DNA]</scope>
    <source>
        <strain evidence="8 9">LMG 18101</strain>
    </source>
</reference>
<sequence length="247" mass="26120">MNIQNNGTQANNGAGVGDGASLPGANKDSGSLSNMFTTLLIAQIQNQDPLAPMEASQFVTQFAQMSQVEAMQTLAQISAATAAMQESMLVVSLGSQVGSLVRVRADSVELDGETVRGGFTLDSSASDVELILTGPDGTEHKIPLGPREAGTVDFEIDPAEHDLPPGDYKVRVSADTGEKPDVELTGELQSVRLGADGRVILSVAGVGDVDTADITRFLGRPQKKEQAHEQERENGLFPIPFLNRFLS</sequence>
<dbReference type="InterPro" id="IPR005648">
    <property type="entry name" value="FlgD"/>
</dbReference>
<comment type="caution">
    <text evidence="8">The sequence shown here is derived from an EMBL/GenBank/DDBJ whole genome shotgun (WGS) entry which is preliminary data.</text>
</comment>
<dbReference type="Pfam" id="PF03963">
    <property type="entry name" value="FlgD"/>
    <property type="match status" value="1"/>
</dbReference>
<name>A0ABM9K8A4_9RALS</name>
<protein>
    <recommendedName>
        <fullName evidence="2 5">Basal-body rod modification protein FlgD</fullName>
    </recommendedName>
</protein>
<dbReference type="Gene3D" id="2.30.30.910">
    <property type="match status" value="1"/>
</dbReference>
<comment type="similarity">
    <text evidence="1 5">Belongs to the FlgD family.</text>
</comment>
<evidence type="ECO:0000256" key="5">
    <source>
        <dbReference type="RuleBase" id="RU362076"/>
    </source>
</evidence>
<evidence type="ECO:0000313" key="8">
    <source>
        <dbReference type="EMBL" id="CAJ0819401.1"/>
    </source>
</evidence>
<evidence type="ECO:0000313" key="9">
    <source>
        <dbReference type="Proteomes" id="UP001189757"/>
    </source>
</evidence>
<evidence type="ECO:0000256" key="3">
    <source>
        <dbReference type="ARBA" id="ARBA00022795"/>
    </source>
</evidence>
<evidence type="ECO:0000256" key="2">
    <source>
        <dbReference type="ARBA" id="ARBA00016013"/>
    </source>
</evidence>